<dbReference type="Proteomes" id="UP000799753">
    <property type="component" value="Unassembled WGS sequence"/>
</dbReference>
<organism evidence="1 2">
    <name type="scientific">Massarina eburnea CBS 473.64</name>
    <dbReference type="NCBI Taxonomy" id="1395130"/>
    <lineage>
        <taxon>Eukaryota</taxon>
        <taxon>Fungi</taxon>
        <taxon>Dikarya</taxon>
        <taxon>Ascomycota</taxon>
        <taxon>Pezizomycotina</taxon>
        <taxon>Dothideomycetes</taxon>
        <taxon>Pleosporomycetidae</taxon>
        <taxon>Pleosporales</taxon>
        <taxon>Massarineae</taxon>
        <taxon>Massarinaceae</taxon>
        <taxon>Massarina</taxon>
    </lineage>
</organism>
<dbReference type="InterPro" id="IPR022085">
    <property type="entry name" value="OpdG"/>
</dbReference>
<reference evidence="1" key="1">
    <citation type="journal article" date="2020" name="Stud. Mycol.">
        <title>101 Dothideomycetes genomes: a test case for predicting lifestyles and emergence of pathogens.</title>
        <authorList>
            <person name="Haridas S."/>
            <person name="Albert R."/>
            <person name="Binder M."/>
            <person name="Bloem J."/>
            <person name="Labutti K."/>
            <person name="Salamov A."/>
            <person name="Andreopoulos B."/>
            <person name="Baker S."/>
            <person name="Barry K."/>
            <person name="Bills G."/>
            <person name="Bluhm B."/>
            <person name="Cannon C."/>
            <person name="Castanera R."/>
            <person name="Culley D."/>
            <person name="Daum C."/>
            <person name="Ezra D."/>
            <person name="Gonzalez J."/>
            <person name="Henrissat B."/>
            <person name="Kuo A."/>
            <person name="Liang C."/>
            <person name="Lipzen A."/>
            <person name="Lutzoni F."/>
            <person name="Magnuson J."/>
            <person name="Mondo S."/>
            <person name="Nolan M."/>
            <person name="Ohm R."/>
            <person name="Pangilinan J."/>
            <person name="Park H.-J."/>
            <person name="Ramirez L."/>
            <person name="Alfaro M."/>
            <person name="Sun H."/>
            <person name="Tritt A."/>
            <person name="Yoshinaga Y."/>
            <person name="Zwiers L.-H."/>
            <person name="Turgeon B."/>
            <person name="Goodwin S."/>
            <person name="Spatafora J."/>
            <person name="Crous P."/>
            <person name="Grigoriev I."/>
        </authorList>
    </citation>
    <scope>NUCLEOTIDE SEQUENCE</scope>
    <source>
        <strain evidence="1">CBS 473.64</strain>
    </source>
</reference>
<gene>
    <name evidence="1" type="ORF">P280DRAFT_473643</name>
</gene>
<sequence>MKDYLRHNTTVTEAARAIAQPIITSKDPKDDLPRLWSFLEYALVELPSEYVEPLVALLHAIESLPTPDFSAINECIRPYLWSGLRGVGHIWFDSYRAGCWRDEARATEGPERDALRTKHVRRAEVEAHLIYLWSIHQGYEAIADALECSDTLLDFEVPAAAQWFVICGQKLKQIAERGDLSWALESRGSSS</sequence>
<dbReference type="EMBL" id="MU006804">
    <property type="protein sequence ID" value="KAF2635732.1"/>
    <property type="molecule type" value="Genomic_DNA"/>
</dbReference>
<evidence type="ECO:0000313" key="1">
    <source>
        <dbReference type="EMBL" id="KAF2635732.1"/>
    </source>
</evidence>
<name>A0A6A6RKA7_9PLEO</name>
<dbReference type="OrthoDB" id="5392447at2759"/>
<dbReference type="AlphaFoldDB" id="A0A6A6RKA7"/>
<keyword evidence="2" id="KW-1185">Reference proteome</keyword>
<accession>A0A6A6RKA7</accession>
<protein>
    <submittedName>
        <fullName evidence="1">Uncharacterized protein</fullName>
    </submittedName>
</protein>
<dbReference type="Pfam" id="PF12311">
    <property type="entry name" value="DUF3632"/>
    <property type="match status" value="1"/>
</dbReference>
<proteinExistence type="predicted"/>
<evidence type="ECO:0000313" key="2">
    <source>
        <dbReference type="Proteomes" id="UP000799753"/>
    </source>
</evidence>